<proteinExistence type="predicted"/>
<reference evidence="1" key="1">
    <citation type="journal article" date="2013" name="Environ. Microbiol.">
        <title>Seasonally variable intestinal metagenomes of the red palm weevil (Rhynchophorus ferrugineus).</title>
        <authorList>
            <person name="Jia S."/>
            <person name="Zhang X."/>
            <person name="Zhang G."/>
            <person name="Yin A."/>
            <person name="Zhang S."/>
            <person name="Li F."/>
            <person name="Wang L."/>
            <person name="Zhao D."/>
            <person name="Yun Q."/>
            <person name="Tala"/>
            <person name="Wang J."/>
            <person name="Sun G."/>
            <person name="Baabdullah M."/>
            <person name="Yu X."/>
            <person name="Hu S."/>
            <person name="Al-Mssallem I.S."/>
            <person name="Yu J."/>
        </authorList>
    </citation>
    <scope>NUCLEOTIDE SEQUENCE</scope>
</reference>
<feature type="non-terminal residue" evidence="1">
    <location>
        <position position="144"/>
    </location>
</feature>
<sequence>SAAHFPLLLRLQRLWPERPLWVVAEPQFFMPLTAIAPEVVFSLRPTARPWPRARYKAAFNLCSAPAAAQCMATLRAERKLGPVAGRKGLHVRGFWQLYRTALTQNNHNNAFHWADLHFAGPCPHSRSARRAPRAVAPRRGAACG</sequence>
<accession>A0A060BNL6</accession>
<dbReference type="AlphaFoldDB" id="A0A060BNL6"/>
<evidence type="ECO:0000313" key="1">
    <source>
        <dbReference type="EMBL" id="AIA84207.1"/>
    </source>
</evidence>
<organism evidence="1">
    <name type="scientific">uncultured Desulfovibrio sp</name>
    <dbReference type="NCBI Taxonomy" id="167968"/>
    <lineage>
        <taxon>Bacteria</taxon>
        <taxon>Pseudomonadati</taxon>
        <taxon>Thermodesulfobacteriota</taxon>
        <taxon>Desulfovibrionia</taxon>
        <taxon>Desulfovibrionales</taxon>
        <taxon>Desulfovibrionaceae</taxon>
        <taxon>Desulfovibrio</taxon>
        <taxon>environmental samples</taxon>
    </lineage>
</organism>
<dbReference type="EMBL" id="KF116957">
    <property type="protein sequence ID" value="AIA84207.1"/>
    <property type="molecule type" value="Genomic_DNA"/>
</dbReference>
<feature type="non-terminal residue" evidence="1">
    <location>
        <position position="1"/>
    </location>
</feature>
<name>A0A060BNL6_9BACT</name>
<protein>
    <submittedName>
        <fullName evidence="1">CAZy families GT9 protein</fullName>
    </submittedName>
</protein>